<evidence type="ECO:0000256" key="4">
    <source>
        <dbReference type="ARBA" id="ARBA00022833"/>
    </source>
</evidence>
<dbReference type="Pfam" id="PF07521">
    <property type="entry name" value="RMMBL"/>
    <property type="match status" value="1"/>
</dbReference>
<keyword evidence="9" id="KW-1185">Reference proteome</keyword>
<dbReference type="InterPro" id="IPR055132">
    <property type="entry name" value="RNase_J_b_CASP"/>
</dbReference>
<dbReference type="GO" id="GO:0046872">
    <property type="term" value="F:metal ion binding"/>
    <property type="evidence" value="ECO:0007669"/>
    <property type="project" value="UniProtKB-KW"/>
</dbReference>
<dbReference type="Gene3D" id="3.60.15.10">
    <property type="entry name" value="Ribonuclease Z/Hydroxyacylglutathione hydrolase-like"/>
    <property type="match status" value="1"/>
</dbReference>
<dbReference type="EMBL" id="FNGH01000006">
    <property type="protein sequence ID" value="SDL70833.1"/>
    <property type="molecule type" value="Genomic_DNA"/>
</dbReference>
<keyword evidence="6" id="KW-0694">RNA-binding</keyword>
<name>A0A1G9M9Q5_9GAMM</name>
<gene>
    <name evidence="8" type="ORF">SAMN05192555_106159</name>
</gene>
<dbReference type="InterPro" id="IPR036866">
    <property type="entry name" value="RibonucZ/Hydroxyglut_hydro"/>
</dbReference>
<evidence type="ECO:0000313" key="8">
    <source>
        <dbReference type="EMBL" id="SDL70833.1"/>
    </source>
</evidence>
<dbReference type="PANTHER" id="PTHR43694:SF1">
    <property type="entry name" value="RIBONUCLEASE J"/>
    <property type="match status" value="1"/>
</dbReference>
<keyword evidence="3" id="KW-0378">Hydrolase</keyword>
<dbReference type="GO" id="GO:0003723">
    <property type="term" value="F:RNA binding"/>
    <property type="evidence" value="ECO:0007669"/>
    <property type="project" value="UniProtKB-KW"/>
</dbReference>
<feature type="domain" description="Metallo-beta-lactamase" evidence="7">
    <location>
        <begin position="28"/>
        <end position="208"/>
    </location>
</feature>
<dbReference type="Pfam" id="PF00753">
    <property type="entry name" value="Lactamase_B"/>
    <property type="match status" value="1"/>
</dbReference>
<dbReference type="STRING" id="48727.SAMN05192555_106159"/>
<proteinExistence type="predicted"/>
<dbReference type="PANTHER" id="PTHR43694">
    <property type="entry name" value="RIBONUCLEASE J"/>
    <property type="match status" value="1"/>
</dbReference>
<dbReference type="InterPro" id="IPR001279">
    <property type="entry name" value="Metallo-B-lactamas"/>
</dbReference>
<protein>
    <submittedName>
        <fullName evidence="8">Ribonuclease J</fullName>
    </submittedName>
</protein>
<sequence length="553" mass="60475">MSQPRITVRRRQRPPLKLLPLGGCGEIGMNLTLYGYQEHWLAVDCGMMIRQDLPDTPLQVPNLTTLATQEITPQALVITHGHEDHIGAAAWLWPRWGCPIYATPLAAGLLRAKFHERGLASDAIQVIEPGEALDNGPFSLRYLPLTHSIPESCALLIMTPHHKVLHSGDWKLDPEPLIGAPMDPALFQALAPIDLVVGDSTNATLPGHSRSEGDVARALERTLAACPGRVIVSCFASNLARVLAVGRAAANTGRRVCLMGRSMERMVGVARGLGYLDDLPPLVPVRDLGYLPPEEVLVIATGSQGEPRAALSRLAQNRHPHFELVDGDSVIFSAKAIPGNERLIERLQHGLRRLGVALFDEHQHPELHASGHPAQDELAIFYDWIKPRHLLPVHGEQRHQQAHSALAERLGIAAPLIPVDGDLIRFDADGLALESRHPQPPCIVSQNAVTPAPGLNGSDTTRRGSLFLAITVMPDGDGWARIGRLVVDASAASHLDEDELGDWLDDQLAALYADDLADLRRRLQPRMIDYLGERMRHLPTVHLQLLAGERVEP</sequence>
<evidence type="ECO:0000256" key="2">
    <source>
        <dbReference type="ARBA" id="ARBA00022723"/>
    </source>
</evidence>
<dbReference type="GO" id="GO:0004527">
    <property type="term" value="F:exonuclease activity"/>
    <property type="evidence" value="ECO:0007669"/>
    <property type="project" value="UniProtKB-KW"/>
</dbReference>
<dbReference type="Proteomes" id="UP000199107">
    <property type="component" value="Unassembled WGS sequence"/>
</dbReference>
<evidence type="ECO:0000256" key="6">
    <source>
        <dbReference type="ARBA" id="ARBA00022884"/>
    </source>
</evidence>
<keyword evidence="5" id="KW-0269">Exonuclease</keyword>
<evidence type="ECO:0000256" key="1">
    <source>
        <dbReference type="ARBA" id="ARBA00022722"/>
    </source>
</evidence>
<dbReference type="InterPro" id="IPR011108">
    <property type="entry name" value="RMMBL"/>
</dbReference>
<organism evidence="8 9">
    <name type="scientific">Franzmannia pantelleriensis</name>
    <dbReference type="NCBI Taxonomy" id="48727"/>
    <lineage>
        <taxon>Bacteria</taxon>
        <taxon>Pseudomonadati</taxon>
        <taxon>Pseudomonadota</taxon>
        <taxon>Gammaproteobacteria</taxon>
        <taxon>Oceanospirillales</taxon>
        <taxon>Halomonadaceae</taxon>
        <taxon>Franzmannia</taxon>
    </lineage>
</organism>
<dbReference type="Pfam" id="PF22505">
    <property type="entry name" value="RNase_J_b_CASP"/>
    <property type="match status" value="1"/>
</dbReference>
<keyword evidence="4" id="KW-0862">Zinc</keyword>
<accession>A0A1G9M9Q5</accession>
<evidence type="ECO:0000259" key="7">
    <source>
        <dbReference type="SMART" id="SM00849"/>
    </source>
</evidence>
<evidence type="ECO:0000313" key="9">
    <source>
        <dbReference type="Proteomes" id="UP000199107"/>
    </source>
</evidence>
<keyword evidence="2" id="KW-0479">Metal-binding</keyword>
<evidence type="ECO:0000256" key="3">
    <source>
        <dbReference type="ARBA" id="ARBA00022801"/>
    </source>
</evidence>
<evidence type="ECO:0000256" key="5">
    <source>
        <dbReference type="ARBA" id="ARBA00022839"/>
    </source>
</evidence>
<dbReference type="AlphaFoldDB" id="A0A1G9M9Q5"/>
<dbReference type="SMART" id="SM00849">
    <property type="entry name" value="Lactamase_B"/>
    <property type="match status" value="1"/>
</dbReference>
<reference evidence="9" key="1">
    <citation type="submission" date="2016-10" db="EMBL/GenBank/DDBJ databases">
        <authorList>
            <person name="Varghese N."/>
            <person name="Submissions S."/>
        </authorList>
    </citation>
    <scope>NUCLEOTIDE SEQUENCE [LARGE SCALE GENOMIC DNA]</scope>
    <source>
        <strain evidence="9">AAP</strain>
    </source>
</reference>
<dbReference type="CDD" id="cd07714">
    <property type="entry name" value="RNaseJ_MBL-fold"/>
    <property type="match status" value="1"/>
</dbReference>
<dbReference type="SUPFAM" id="SSF56281">
    <property type="entry name" value="Metallo-hydrolase/oxidoreductase"/>
    <property type="match status" value="1"/>
</dbReference>
<dbReference type="Gene3D" id="3.40.50.10710">
    <property type="entry name" value="Metallo-hydrolase/oxidoreductase"/>
    <property type="match status" value="1"/>
</dbReference>
<dbReference type="InterPro" id="IPR042173">
    <property type="entry name" value="RNase_J_2"/>
</dbReference>
<keyword evidence="1" id="KW-0540">Nuclease</keyword>